<feature type="transmembrane region" description="Helical" evidence="5">
    <location>
        <begin position="87"/>
        <end position="106"/>
    </location>
</feature>
<comment type="subcellular location">
    <subcellularLocation>
        <location evidence="1">Membrane</location>
        <topology evidence="1">Multi-pass membrane protein</topology>
    </subcellularLocation>
</comment>
<keyword evidence="7" id="KW-1185">Reference proteome</keyword>
<evidence type="ECO:0000256" key="2">
    <source>
        <dbReference type="ARBA" id="ARBA00022692"/>
    </source>
</evidence>
<dbReference type="InterPro" id="IPR038665">
    <property type="entry name" value="Voltage-dep_anion_channel_sf"/>
</dbReference>
<dbReference type="GO" id="GO:0005886">
    <property type="term" value="C:plasma membrane"/>
    <property type="evidence" value="ECO:0007669"/>
    <property type="project" value="TreeGrafter"/>
</dbReference>
<evidence type="ECO:0000256" key="4">
    <source>
        <dbReference type="ARBA" id="ARBA00023136"/>
    </source>
</evidence>
<dbReference type="Gene3D" id="1.50.10.150">
    <property type="entry name" value="Voltage-dependent anion channel"/>
    <property type="match status" value="1"/>
</dbReference>
<dbReference type="EMBL" id="BOON01000043">
    <property type="protein sequence ID" value="GII24846.1"/>
    <property type="molecule type" value="Genomic_DNA"/>
</dbReference>
<feature type="transmembrane region" description="Helical" evidence="5">
    <location>
        <begin position="291"/>
        <end position="315"/>
    </location>
</feature>
<feature type="transmembrane region" description="Helical" evidence="5">
    <location>
        <begin position="206"/>
        <end position="224"/>
    </location>
</feature>
<feature type="transmembrane region" description="Helical" evidence="5">
    <location>
        <begin position="20"/>
        <end position="37"/>
    </location>
</feature>
<feature type="transmembrane region" description="Helical" evidence="5">
    <location>
        <begin position="43"/>
        <end position="66"/>
    </location>
</feature>
<evidence type="ECO:0000256" key="5">
    <source>
        <dbReference type="SAM" id="Phobius"/>
    </source>
</evidence>
<dbReference type="GO" id="GO:0046583">
    <property type="term" value="F:monoatomic cation efflux transmembrane transporter activity"/>
    <property type="evidence" value="ECO:0007669"/>
    <property type="project" value="TreeGrafter"/>
</dbReference>
<keyword evidence="4 5" id="KW-0472">Membrane</keyword>
<keyword evidence="2 5" id="KW-0812">Transmembrane</keyword>
<evidence type="ECO:0000256" key="3">
    <source>
        <dbReference type="ARBA" id="ARBA00022989"/>
    </source>
</evidence>
<feature type="transmembrane region" description="Helical" evidence="5">
    <location>
        <begin position="146"/>
        <end position="166"/>
    </location>
</feature>
<feature type="transmembrane region" description="Helical" evidence="5">
    <location>
        <begin position="172"/>
        <end position="194"/>
    </location>
</feature>
<dbReference type="Pfam" id="PF03595">
    <property type="entry name" value="SLAC1"/>
    <property type="match status" value="1"/>
</dbReference>
<dbReference type="PANTHER" id="PTHR37955">
    <property type="entry name" value="TELLURITE RESISTANCE PROTEIN TEHA"/>
    <property type="match status" value="1"/>
</dbReference>
<protein>
    <submittedName>
        <fullName evidence="6">Dicarboxylate transporter/tellurite-resistance protein TehA</fullName>
    </submittedName>
</protein>
<evidence type="ECO:0000313" key="6">
    <source>
        <dbReference type="EMBL" id="GII24846.1"/>
    </source>
</evidence>
<dbReference type="InterPro" id="IPR004695">
    <property type="entry name" value="SLAC1/Mae1/Ssu1/TehA"/>
</dbReference>
<feature type="transmembrane region" description="Helical" evidence="5">
    <location>
        <begin position="261"/>
        <end position="279"/>
    </location>
</feature>
<feature type="transmembrane region" description="Helical" evidence="5">
    <location>
        <begin position="230"/>
        <end position="249"/>
    </location>
</feature>
<evidence type="ECO:0000313" key="7">
    <source>
        <dbReference type="Proteomes" id="UP000599074"/>
    </source>
</evidence>
<accession>A0A8J3X2F0</accession>
<feature type="transmembrane region" description="Helical" evidence="5">
    <location>
        <begin position="112"/>
        <end position="134"/>
    </location>
</feature>
<sequence length="324" mass="34653">MRMTTQMARPQMRITPNMFAIPYGLAGLATCWGYAALLKLAPAIVAGVLLIATAAVWLVLVVGYLSQVPRRRGGWRAELADPVLGPFVSLIPIVGMLLAIGLMPHALATGRWLFGVFAVATTVLAGWMTGQWLVEDLDLDRLHSGYVLPAVAGGLIASIGAALAGWTGIAHAFMGLGVVSWLLIGSAIMARLMFRPRLPAPLTPTLAIEVAPPALAGLAYLAITHGRVDLVALALGGFTALAVIVQIRLIPVYRRLSFGPAFWSFAFPYAAVATFALHWVNYGRPVGYKVWAWIVLLAITAFIAALVAETIAALARRRFLPQLQ</sequence>
<comment type="caution">
    <text evidence="6">The sequence shown here is derived from an EMBL/GenBank/DDBJ whole genome shotgun (WGS) entry which is preliminary data.</text>
</comment>
<gene>
    <name evidence="6" type="ORF">Pme01_44430</name>
</gene>
<dbReference type="PANTHER" id="PTHR37955:SF1">
    <property type="entry name" value="DEP DOMAIN-CONTAINING PROTEIN"/>
    <property type="match status" value="1"/>
</dbReference>
<proteinExistence type="predicted"/>
<reference evidence="6" key="1">
    <citation type="submission" date="2021-01" db="EMBL/GenBank/DDBJ databases">
        <title>Whole genome shotgun sequence of Planosporangium mesophilum NBRC 109066.</title>
        <authorList>
            <person name="Komaki H."/>
            <person name="Tamura T."/>
        </authorList>
    </citation>
    <scope>NUCLEOTIDE SEQUENCE</scope>
    <source>
        <strain evidence="6">NBRC 109066</strain>
    </source>
</reference>
<dbReference type="AlphaFoldDB" id="A0A8J3X2F0"/>
<keyword evidence="3 5" id="KW-1133">Transmembrane helix</keyword>
<organism evidence="6 7">
    <name type="scientific">Planosporangium mesophilum</name>
    <dbReference type="NCBI Taxonomy" id="689768"/>
    <lineage>
        <taxon>Bacteria</taxon>
        <taxon>Bacillati</taxon>
        <taxon>Actinomycetota</taxon>
        <taxon>Actinomycetes</taxon>
        <taxon>Micromonosporales</taxon>
        <taxon>Micromonosporaceae</taxon>
        <taxon>Planosporangium</taxon>
    </lineage>
</organism>
<dbReference type="Proteomes" id="UP000599074">
    <property type="component" value="Unassembled WGS sequence"/>
</dbReference>
<name>A0A8J3X2F0_9ACTN</name>
<dbReference type="InterPro" id="IPR052951">
    <property type="entry name" value="Tellurite_res_ion_channel"/>
</dbReference>
<evidence type="ECO:0000256" key="1">
    <source>
        <dbReference type="ARBA" id="ARBA00004141"/>
    </source>
</evidence>